<reference evidence="2" key="1">
    <citation type="submission" date="2013-12" db="EMBL/GenBank/DDBJ databases">
        <title>Genome sequences of Streptococcus thermophilus strains MTH17CL396 and M17PTZA496 isolated from Fontina cheese in Valle d'Aosta region (Italy).</title>
        <authorList>
            <person name="Treu L."/>
            <person name="Giacomini A."/>
            <person name="Corich V."/>
            <person name="Vendramin V."/>
            <person name="Bovo B."/>
        </authorList>
    </citation>
    <scope>NUCLEOTIDE SEQUENCE [LARGE SCALE GENOMIC DNA]</scope>
    <source>
        <strain evidence="2">M17PTZA496</strain>
    </source>
</reference>
<accession>A0A0E2Q1Q7</accession>
<evidence type="ECO:0000313" key="1">
    <source>
        <dbReference type="EMBL" id="ETW90303.1"/>
    </source>
</evidence>
<dbReference type="EMBL" id="AZJT01000034">
    <property type="protein sequence ID" value="ETW90303.1"/>
    <property type="molecule type" value="Genomic_DNA"/>
</dbReference>
<dbReference type="PATRIC" id="fig|1433289.7.peg.885"/>
<name>A0A0E2Q1Q7_STRTR</name>
<dbReference type="HOGENOM" id="CLU_3189794_0_0_9"/>
<dbReference type="Proteomes" id="UP000024559">
    <property type="component" value="Chromosome"/>
</dbReference>
<sequence length="46" mass="5275">MENKKNGLTRPFYCLECDKGGSEMVGTDNLKYDIEALSTERDAFRK</sequence>
<dbReference type="AlphaFoldDB" id="A0A0E2Q1Q7"/>
<proteinExistence type="predicted"/>
<gene>
    <name evidence="1" type="ORF">X841_04410</name>
</gene>
<evidence type="ECO:0000313" key="2">
    <source>
        <dbReference type="Proteomes" id="UP000024559"/>
    </source>
</evidence>
<organism evidence="1 2">
    <name type="scientific">Streptococcus thermophilus M17PTZA496</name>
    <dbReference type="NCBI Taxonomy" id="1433289"/>
    <lineage>
        <taxon>Bacteria</taxon>
        <taxon>Bacillati</taxon>
        <taxon>Bacillota</taxon>
        <taxon>Bacilli</taxon>
        <taxon>Lactobacillales</taxon>
        <taxon>Streptococcaceae</taxon>
        <taxon>Streptococcus</taxon>
    </lineage>
</organism>
<protein>
    <submittedName>
        <fullName evidence="1">Uncharacterized protein</fullName>
    </submittedName>
</protein>
<comment type="caution">
    <text evidence="1">The sequence shown here is derived from an EMBL/GenBank/DDBJ whole genome shotgun (WGS) entry which is preliminary data.</text>
</comment>